<reference evidence="1 2" key="1">
    <citation type="submission" date="2019-04" db="EMBL/GenBank/DDBJ databases">
        <authorList>
            <person name="Feng G."/>
            <person name="Zhang J."/>
            <person name="Zhu H."/>
        </authorList>
    </citation>
    <scope>NUCLEOTIDE SEQUENCE [LARGE SCALE GENOMIC DNA]</scope>
    <source>
        <strain evidence="1 2">JCM 17223</strain>
    </source>
</reference>
<sequence length="223" mass="26044">MIHTVAICALGSAACLVLPADTLRRWAPRWAPLSLADPVRPTLQLGAEYFLGHGFSVGADVGTRLVLFKAYSRPEQQVRHHTFRVEGRYYLRATGWKKREFIAVEGFYVPYVYTQQHGILERNGTYFTYDEARIMHRTWGGSLKYGWHWFVGPRRRWWLETAVGLGMRRVPSRYSRIRNEQPADSAQTYKYLNQEWRLSFPPPDGGHLDRLHLLYSLRVGYRL</sequence>
<evidence type="ECO:0000313" key="2">
    <source>
        <dbReference type="Proteomes" id="UP000297739"/>
    </source>
</evidence>
<name>A0A4Z0PSG9_9BACT</name>
<proteinExistence type="predicted"/>
<dbReference type="RefSeq" id="WP_135495951.1">
    <property type="nucleotide sequence ID" value="NZ_SRLD01000002.1"/>
</dbReference>
<dbReference type="InterPro" id="IPR021958">
    <property type="entry name" value="DUF3575"/>
</dbReference>
<evidence type="ECO:0000313" key="1">
    <source>
        <dbReference type="EMBL" id="TGE19803.1"/>
    </source>
</evidence>
<protein>
    <submittedName>
        <fullName evidence="1">DUF3575 domain-containing protein</fullName>
    </submittedName>
</protein>
<dbReference type="AlphaFoldDB" id="A0A4Z0PSG9"/>
<accession>A0A4Z0PSG9</accession>
<organism evidence="1 2">
    <name type="scientific">Hymenobacter elongatus</name>
    <dbReference type="NCBI Taxonomy" id="877208"/>
    <lineage>
        <taxon>Bacteria</taxon>
        <taxon>Pseudomonadati</taxon>
        <taxon>Bacteroidota</taxon>
        <taxon>Cytophagia</taxon>
        <taxon>Cytophagales</taxon>
        <taxon>Hymenobacteraceae</taxon>
        <taxon>Hymenobacter</taxon>
    </lineage>
</organism>
<dbReference type="OrthoDB" id="893066at2"/>
<dbReference type="Proteomes" id="UP000297739">
    <property type="component" value="Unassembled WGS sequence"/>
</dbReference>
<comment type="caution">
    <text evidence="1">The sequence shown here is derived from an EMBL/GenBank/DDBJ whole genome shotgun (WGS) entry which is preliminary data.</text>
</comment>
<gene>
    <name evidence="1" type="ORF">E5J99_01495</name>
</gene>
<keyword evidence="2" id="KW-1185">Reference proteome</keyword>
<dbReference type="Pfam" id="PF12099">
    <property type="entry name" value="DUF3575"/>
    <property type="match status" value="1"/>
</dbReference>
<dbReference type="EMBL" id="SRLD01000002">
    <property type="protein sequence ID" value="TGE19803.1"/>
    <property type="molecule type" value="Genomic_DNA"/>
</dbReference>